<reference evidence="1" key="1">
    <citation type="submission" date="2023-08" db="EMBL/GenBank/DDBJ databases">
        <title>Black Yeasts Isolated from many extreme environments.</title>
        <authorList>
            <person name="Coleine C."/>
            <person name="Stajich J.E."/>
            <person name="Selbmann L."/>
        </authorList>
    </citation>
    <scope>NUCLEOTIDE SEQUENCE</scope>
    <source>
        <strain evidence="1">CCFEE 5810</strain>
    </source>
</reference>
<dbReference type="SUPFAM" id="SSF51283">
    <property type="entry name" value="dUTPase-like"/>
    <property type="match status" value="1"/>
</dbReference>
<organism evidence="1 2">
    <name type="scientific">Elasticomyces elasticus</name>
    <dbReference type="NCBI Taxonomy" id="574655"/>
    <lineage>
        <taxon>Eukaryota</taxon>
        <taxon>Fungi</taxon>
        <taxon>Dikarya</taxon>
        <taxon>Ascomycota</taxon>
        <taxon>Pezizomycotina</taxon>
        <taxon>Dothideomycetes</taxon>
        <taxon>Dothideomycetidae</taxon>
        <taxon>Mycosphaerellales</taxon>
        <taxon>Teratosphaeriaceae</taxon>
        <taxon>Elasticomyces</taxon>
    </lineage>
</organism>
<dbReference type="Proteomes" id="UP001310594">
    <property type="component" value="Unassembled WGS sequence"/>
</dbReference>
<sequence length="152" mass="17575">MIVNGAILATQGIIALNYRGSVMPFRPDDPQIHARHVDLTIREIVKYEREGKGHKWEATDTIPWNEASRHVHLELGYYRIEFNEVVKMPDNYAGTIKSDNNKYCYNHRARIFTDIRCGYEGPLRALFSVNGIGGIDVFERSKLAQMVFYRVK</sequence>
<evidence type="ECO:0000313" key="1">
    <source>
        <dbReference type="EMBL" id="KAK5699866.1"/>
    </source>
</evidence>
<accession>A0AAN7W5Y7</accession>
<dbReference type="InterPro" id="IPR036157">
    <property type="entry name" value="dUTPase-like_sf"/>
</dbReference>
<comment type="caution">
    <text evidence="1">The sequence shown here is derived from an EMBL/GenBank/DDBJ whole genome shotgun (WGS) entry which is preliminary data.</text>
</comment>
<dbReference type="Gene3D" id="2.70.40.10">
    <property type="match status" value="1"/>
</dbReference>
<dbReference type="EMBL" id="JAVRQU010000008">
    <property type="protein sequence ID" value="KAK5699866.1"/>
    <property type="molecule type" value="Genomic_DNA"/>
</dbReference>
<evidence type="ECO:0000313" key="2">
    <source>
        <dbReference type="Proteomes" id="UP001310594"/>
    </source>
</evidence>
<protein>
    <submittedName>
        <fullName evidence="1">Uncharacterized protein</fullName>
    </submittedName>
</protein>
<gene>
    <name evidence="1" type="ORF">LTR97_005999</name>
</gene>
<dbReference type="AlphaFoldDB" id="A0AAN7W5Y7"/>
<proteinExistence type="predicted"/>
<name>A0AAN7W5Y7_9PEZI</name>